<evidence type="ECO:0000313" key="5">
    <source>
        <dbReference type="EMBL" id="OGZ52833.1"/>
    </source>
</evidence>
<sequence>MRDVNSLKLIIEKALVQPIEKISLVELVDLFVEYAYVTHASDIHIQPEDEFVRIRFRVDGMLQDLFGDIGIGKRIHHEIISRIKVISGLRIDEHLVPQDGRFRTKVEGVGDINIRVSIMPTYYGENAVLRILAETQEWKLEDLGFTPNELEKVQKAIKRPYGMILANGPTGSGKTTTLYTILKKLNNPAASIMTIEDPIEYSLDGTTQIQANAQVGLTFANGLRSVLRQDPNIIMVGEIRDQETAGISVNAALTGHLVLSTLHTNDAATTFPRLIDMGVPPFLVASTINVVMGQRLVRTICESCKGKRILGQEELKSLREVIPDLKENMRTFYEGKGCEVCNNTGYHGRIGIREVLEINDDMRKLIMNRATSQEIKEAAVKNGMVTMIKDGISKAIAGVTTLEEVLRIIYE</sequence>
<proteinExistence type="inferred from homology"/>
<dbReference type="Gene3D" id="3.30.450.90">
    <property type="match status" value="1"/>
</dbReference>
<evidence type="ECO:0000256" key="2">
    <source>
        <dbReference type="ARBA" id="ARBA00022741"/>
    </source>
</evidence>
<dbReference type="GO" id="GO:0005886">
    <property type="term" value="C:plasma membrane"/>
    <property type="evidence" value="ECO:0007669"/>
    <property type="project" value="TreeGrafter"/>
</dbReference>
<dbReference type="Proteomes" id="UP000179106">
    <property type="component" value="Unassembled WGS sequence"/>
</dbReference>
<dbReference type="AlphaFoldDB" id="A0A1G2GRK4"/>
<evidence type="ECO:0000259" key="4">
    <source>
        <dbReference type="Pfam" id="PF00437"/>
    </source>
</evidence>
<accession>A0A1G2GRK4</accession>
<dbReference type="Pfam" id="PF00437">
    <property type="entry name" value="T2SSE"/>
    <property type="match status" value="1"/>
</dbReference>
<dbReference type="InterPro" id="IPR001482">
    <property type="entry name" value="T2SS/T4SS_dom"/>
</dbReference>
<dbReference type="PANTHER" id="PTHR30258">
    <property type="entry name" value="TYPE II SECRETION SYSTEM PROTEIN GSPE-RELATED"/>
    <property type="match status" value="1"/>
</dbReference>
<dbReference type="CDD" id="cd01129">
    <property type="entry name" value="PulE-GspE-like"/>
    <property type="match status" value="1"/>
</dbReference>
<name>A0A1G2GRK4_9BACT</name>
<dbReference type="SUPFAM" id="SSF52540">
    <property type="entry name" value="P-loop containing nucleoside triphosphate hydrolases"/>
    <property type="match status" value="1"/>
</dbReference>
<dbReference type="FunFam" id="3.40.50.300:FF:000398">
    <property type="entry name" value="Type IV pilus assembly ATPase PilB"/>
    <property type="match status" value="1"/>
</dbReference>
<dbReference type="GO" id="GO:0016887">
    <property type="term" value="F:ATP hydrolysis activity"/>
    <property type="evidence" value="ECO:0007669"/>
    <property type="project" value="TreeGrafter"/>
</dbReference>
<dbReference type="InterPro" id="IPR027417">
    <property type="entry name" value="P-loop_NTPase"/>
</dbReference>
<keyword evidence="2" id="KW-0547">Nucleotide-binding</keyword>
<dbReference type="EMBL" id="MHNW01000038">
    <property type="protein sequence ID" value="OGZ52833.1"/>
    <property type="molecule type" value="Genomic_DNA"/>
</dbReference>
<dbReference type="GO" id="GO:0005524">
    <property type="term" value="F:ATP binding"/>
    <property type="evidence" value="ECO:0007669"/>
    <property type="project" value="UniProtKB-KW"/>
</dbReference>
<evidence type="ECO:0000313" key="6">
    <source>
        <dbReference type="Proteomes" id="UP000179106"/>
    </source>
</evidence>
<feature type="domain" description="Bacterial type II secretion system protein E" evidence="4">
    <location>
        <begin position="23"/>
        <end position="407"/>
    </location>
</feature>
<evidence type="ECO:0000256" key="3">
    <source>
        <dbReference type="ARBA" id="ARBA00022840"/>
    </source>
</evidence>
<protein>
    <recommendedName>
        <fullName evidence="4">Bacterial type II secretion system protein E domain-containing protein</fullName>
    </recommendedName>
</protein>
<evidence type="ECO:0000256" key="1">
    <source>
        <dbReference type="ARBA" id="ARBA00006611"/>
    </source>
</evidence>
<dbReference type="PANTHER" id="PTHR30258:SF3">
    <property type="entry name" value="SLL1921 PROTEIN"/>
    <property type="match status" value="1"/>
</dbReference>
<comment type="similarity">
    <text evidence="1">Belongs to the GSP E family.</text>
</comment>
<reference evidence="5 6" key="1">
    <citation type="journal article" date="2016" name="Nat. Commun.">
        <title>Thousands of microbial genomes shed light on interconnected biogeochemical processes in an aquifer system.</title>
        <authorList>
            <person name="Anantharaman K."/>
            <person name="Brown C.T."/>
            <person name="Hug L.A."/>
            <person name="Sharon I."/>
            <person name="Castelle C.J."/>
            <person name="Probst A.J."/>
            <person name="Thomas B.C."/>
            <person name="Singh A."/>
            <person name="Wilkins M.J."/>
            <person name="Karaoz U."/>
            <person name="Brodie E.L."/>
            <person name="Williams K.H."/>
            <person name="Hubbard S.S."/>
            <person name="Banfield J.F."/>
        </authorList>
    </citation>
    <scope>NUCLEOTIDE SEQUENCE [LARGE SCALE GENOMIC DNA]</scope>
</reference>
<comment type="caution">
    <text evidence="5">The sequence shown here is derived from an EMBL/GenBank/DDBJ whole genome shotgun (WGS) entry which is preliminary data.</text>
</comment>
<gene>
    <name evidence="5" type="ORF">A3B25_01100</name>
</gene>
<keyword evidence="3" id="KW-0067">ATP-binding</keyword>
<dbReference type="Gene3D" id="3.40.50.300">
    <property type="entry name" value="P-loop containing nucleotide triphosphate hydrolases"/>
    <property type="match status" value="1"/>
</dbReference>
<dbReference type="STRING" id="1802126.A3B25_01100"/>
<organism evidence="5 6">
    <name type="scientific">Candidatus Ryanbacteria bacterium RIFCSPLOWO2_01_FULL_48_26</name>
    <dbReference type="NCBI Taxonomy" id="1802126"/>
    <lineage>
        <taxon>Bacteria</taxon>
        <taxon>Candidatus Ryaniibacteriota</taxon>
    </lineage>
</organism>